<dbReference type="AlphaFoldDB" id="A0AAV5J2L5"/>
<comment type="caution">
    <text evidence="7">The sequence shown here is derived from an EMBL/GenBank/DDBJ whole genome shotgun (WGS) entry which is preliminary data.</text>
</comment>
<dbReference type="GO" id="GO:0003677">
    <property type="term" value="F:DNA binding"/>
    <property type="evidence" value="ECO:0007669"/>
    <property type="project" value="InterPro"/>
</dbReference>
<organism evidence="7 8">
    <name type="scientific">Rubroshorea leprosula</name>
    <dbReference type="NCBI Taxonomy" id="152421"/>
    <lineage>
        <taxon>Eukaryota</taxon>
        <taxon>Viridiplantae</taxon>
        <taxon>Streptophyta</taxon>
        <taxon>Embryophyta</taxon>
        <taxon>Tracheophyta</taxon>
        <taxon>Spermatophyta</taxon>
        <taxon>Magnoliopsida</taxon>
        <taxon>eudicotyledons</taxon>
        <taxon>Gunneridae</taxon>
        <taxon>Pentapetalae</taxon>
        <taxon>rosids</taxon>
        <taxon>malvids</taxon>
        <taxon>Malvales</taxon>
        <taxon>Dipterocarpaceae</taxon>
        <taxon>Rubroshorea</taxon>
    </lineage>
</organism>
<gene>
    <name evidence="7" type="ORF">SLEP1_g16813</name>
</gene>
<dbReference type="Proteomes" id="UP001054252">
    <property type="component" value="Unassembled WGS sequence"/>
</dbReference>
<evidence type="ECO:0000256" key="3">
    <source>
        <dbReference type="ARBA" id="ARBA00022833"/>
    </source>
</evidence>
<dbReference type="GO" id="GO:0008270">
    <property type="term" value="F:zinc ion binding"/>
    <property type="evidence" value="ECO:0007669"/>
    <property type="project" value="UniProtKB-KW"/>
</dbReference>
<dbReference type="InterPro" id="IPR003656">
    <property type="entry name" value="Znf_BED"/>
</dbReference>
<dbReference type="Pfam" id="PF02892">
    <property type="entry name" value="zf-BED"/>
    <property type="match status" value="1"/>
</dbReference>
<evidence type="ECO:0000256" key="4">
    <source>
        <dbReference type="PROSITE-ProRule" id="PRU00027"/>
    </source>
</evidence>
<keyword evidence="3" id="KW-0862">Zinc</keyword>
<evidence type="ECO:0000256" key="1">
    <source>
        <dbReference type="ARBA" id="ARBA00022723"/>
    </source>
</evidence>
<protein>
    <recommendedName>
        <fullName evidence="6">BED-type domain-containing protein</fullName>
    </recommendedName>
</protein>
<dbReference type="EMBL" id="BPVZ01000022">
    <property type="protein sequence ID" value="GKV04693.1"/>
    <property type="molecule type" value="Genomic_DNA"/>
</dbReference>
<feature type="region of interest" description="Disordered" evidence="5">
    <location>
        <begin position="1"/>
        <end position="23"/>
    </location>
</feature>
<keyword evidence="1" id="KW-0479">Metal-binding</keyword>
<evidence type="ECO:0000313" key="7">
    <source>
        <dbReference type="EMBL" id="GKV04693.1"/>
    </source>
</evidence>
<dbReference type="PANTHER" id="PTHR46951:SF2">
    <property type="entry name" value="BED-TYPE DOMAIN-CONTAINING PROTEIN"/>
    <property type="match status" value="1"/>
</dbReference>
<dbReference type="PROSITE" id="PS50808">
    <property type="entry name" value="ZF_BED"/>
    <property type="match status" value="1"/>
</dbReference>
<evidence type="ECO:0000256" key="5">
    <source>
        <dbReference type="SAM" id="MobiDB-lite"/>
    </source>
</evidence>
<evidence type="ECO:0000259" key="6">
    <source>
        <dbReference type="PROSITE" id="PS50808"/>
    </source>
</evidence>
<feature type="domain" description="BED-type" evidence="6">
    <location>
        <begin position="20"/>
        <end position="77"/>
    </location>
</feature>
<keyword evidence="2 4" id="KW-0863">Zinc-finger</keyword>
<dbReference type="PANTHER" id="PTHR46951">
    <property type="entry name" value="BED-TYPE DOMAIN-CONTAINING PROTEIN"/>
    <property type="match status" value="1"/>
</dbReference>
<feature type="compositionally biased region" description="Polar residues" evidence="5">
    <location>
        <begin position="1"/>
        <end position="19"/>
    </location>
</feature>
<reference evidence="7 8" key="1">
    <citation type="journal article" date="2021" name="Commun. Biol.">
        <title>The genome of Shorea leprosula (Dipterocarpaceae) highlights the ecological relevance of drought in aseasonal tropical rainforests.</title>
        <authorList>
            <person name="Ng K.K.S."/>
            <person name="Kobayashi M.J."/>
            <person name="Fawcett J.A."/>
            <person name="Hatakeyama M."/>
            <person name="Paape T."/>
            <person name="Ng C.H."/>
            <person name="Ang C.C."/>
            <person name="Tnah L.H."/>
            <person name="Lee C.T."/>
            <person name="Nishiyama T."/>
            <person name="Sese J."/>
            <person name="O'Brien M.J."/>
            <person name="Copetti D."/>
            <person name="Mohd Noor M.I."/>
            <person name="Ong R.C."/>
            <person name="Putra M."/>
            <person name="Sireger I.Z."/>
            <person name="Indrioko S."/>
            <person name="Kosugi Y."/>
            <person name="Izuno A."/>
            <person name="Isagi Y."/>
            <person name="Lee S.L."/>
            <person name="Shimizu K.K."/>
        </authorList>
    </citation>
    <scope>NUCLEOTIDE SEQUENCE [LARGE SCALE GENOMIC DNA]</scope>
    <source>
        <strain evidence="7">214</strain>
    </source>
</reference>
<keyword evidence="8" id="KW-1185">Reference proteome</keyword>
<name>A0AAV5J2L5_9ROSI</name>
<evidence type="ECO:0000313" key="8">
    <source>
        <dbReference type="Proteomes" id="UP001054252"/>
    </source>
</evidence>
<proteinExistence type="predicted"/>
<sequence>MNTSGSGTATGDSIGSVPSKTDDPVWAHCLIVPGKRNQTKCLYCYKFIQGGGITRLKEHLAGIKGNVGACKKVSADVKWQMQQLLSKIRKGKEKRKRLGDMVGSQCGS</sequence>
<accession>A0AAV5J2L5</accession>
<evidence type="ECO:0000256" key="2">
    <source>
        <dbReference type="ARBA" id="ARBA00022771"/>
    </source>
</evidence>